<feature type="compositionally biased region" description="Low complexity" evidence="11">
    <location>
        <begin position="29"/>
        <end position="43"/>
    </location>
</feature>
<evidence type="ECO:0000313" key="14">
    <source>
        <dbReference type="EMBL" id="CAB3774312.1"/>
    </source>
</evidence>
<accession>A0A6J5F9K5</accession>
<feature type="compositionally biased region" description="Polar residues" evidence="11">
    <location>
        <begin position="18"/>
        <end position="28"/>
    </location>
</feature>
<dbReference type="GO" id="GO:0009279">
    <property type="term" value="C:cell outer membrane"/>
    <property type="evidence" value="ECO:0007669"/>
    <property type="project" value="UniProtKB-SubCell"/>
</dbReference>
<evidence type="ECO:0000256" key="1">
    <source>
        <dbReference type="ARBA" id="ARBA00004241"/>
    </source>
</evidence>
<evidence type="ECO:0000313" key="15">
    <source>
        <dbReference type="Proteomes" id="UP000494363"/>
    </source>
</evidence>
<keyword evidence="4" id="KW-0813">Transport</keyword>
<keyword evidence="9" id="KW-0472">Membrane</keyword>
<evidence type="ECO:0000256" key="3">
    <source>
        <dbReference type="ARBA" id="ARBA00005848"/>
    </source>
</evidence>
<evidence type="ECO:0000256" key="2">
    <source>
        <dbReference type="ARBA" id="ARBA00004442"/>
    </source>
</evidence>
<feature type="domain" description="Trimeric autotransporter adhesin YadA-like C-terminal membrane anchor" evidence="12">
    <location>
        <begin position="122"/>
        <end position="184"/>
    </location>
</feature>
<dbReference type="InterPro" id="IPR011049">
    <property type="entry name" value="Serralysin-like_metalloprot_C"/>
</dbReference>
<keyword evidence="5" id="KW-1134">Transmembrane beta strand</keyword>
<dbReference type="Proteomes" id="UP000494363">
    <property type="component" value="Unassembled WGS sequence"/>
</dbReference>
<evidence type="ECO:0000256" key="5">
    <source>
        <dbReference type="ARBA" id="ARBA00022452"/>
    </source>
</evidence>
<evidence type="ECO:0000256" key="7">
    <source>
        <dbReference type="ARBA" id="ARBA00022729"/>
    </source>
</evidence>
<dbReference type="GO" id="GO:0015031">
    <property type="term" value="P:protein transport"/>
    <property type="evidence" value="ECO:0007669"/>
    <property type="project" value="UniProtKB-KW"/>
</dbReference>
<evidence type="ECO:0000256" key="11">
    <source>
        <dbReference type="SAM" id="MobiDB-lite"/>
    </source>
</evidence>
<dbReference type="GO" id="GO:0009986">
    <property type="term" value="C:cell surface"/>
    <property type="evidence" value="ECO:0007669"/>
    <property type="project" value="UniProtKB-SubCell"/>
</dbReference>
<dbReference type="InterPro" id="IPR045584">
    <property type="entry name" value="Pilin-like"/>
</dbReference>
<dbReference type="AlphaFoldDB" id="A0A6J5F9K5"/>
<comment type="similarity">
    <text evidence="3">Belongs to the autotransporter-2 (AT-2) (TC 1.B.40) family.</text>
</comment>
<dbReference type="Pfam" id="PF05662">
    <property type="entry name" value="YadA_stalk"/>
    <property type="match status" value="1"/>
</dbReference>
<keyword evidence="6" id="KW-0812">Transmembrane</keyword>
<feature type="region of interest" description="Disordered" evidence="11">
    <location>
        <begin position="14"/>
        <end position="45"/>
    </location>
</feature>
<evidence type="ECO:0000256" key="9">
    <source>
        <dbReference type="ARBA" id="ARBA00023136"/>
    </source>
</evidence>
<dbReference type="InterPro" id="IPR005594">
    <property type="entry name" value="YadA_C"/>
</dbReference>
<evidence type="ECO:0000256" key="4">
    <source>
        <dbReference type="ARBA" id="ARBA00022448"/>
    </source>
</evidence>
<proteinExistence type="inferred from homology"/>
<keyword evidence="15" id="KW-1185">Reference proteome</keyword>
<evidence type="ECO:0000259" key="13">
    <source>
        <dbReference type="Pfam" id="PF05662"/>
    </source>
</evidence>
<dbReference type="Pfam" id="PF03895">
    <property type="entry name" value="YadA_anchor"/>
    <property type="match status" value="1"/>
</dbReference>
<evidence type="ECO:0000256" key="6">
    <source>
        <dbReference type="ARBA" id="ARBA00022692"/>
    </source>
</evidence>
<evidence type="ECO:0008006" key="16">
    <source>
        <dbReference type="Google" id="ProtNLM"/>
    </source>
</evidence>
<dbReference type="EMBL" id="CADIKH010000107">
    <property type="protein sequence ID" value="CAB3774312.1"/>
    <property type="molecule type" value="Genomic_DNA"/>
</dbReference>
<reference evidence="14 15" key="1">
    <citation type="submission" date="2020-04" db="EMBL/GenBank/DDBJ databases">
        <authorList>
            <person name="De Canck E."/>
        </authorList>
    </citation>
    <scope>NUCLEOTIDE SEQUENCE [LARGE SCALE GENOMIC DNA]</scope>
    <source>
        <strain evidence="14 15">LMG 29542</strain>
    </source>
</reference>
<evidence type="ECO:0000256" key="8">
    <source>
        <dbReference type="ARBA" id="ARBA00022927"/>
    </source>
</evidence>
<dbReference type="SUPFAM" id="SSF101967">
    <property type="entry name" value="Adhesin YadA, collagen-binding domain"/>
    <property type="match status" value="1"/>
</dbReference>
<keyword evidence="10" id="KW-0998">Cell outer membrane</keyword>
<dbReference type="SUPFAM" id="SSF54523">
    <property type="entry name" value="Pili subunits"/>
    <property type="match status" value="1"/>
</dbReference>
<keyword evidence="8" id="KW-0653">Protein transport</keyword>
<evidence type="ECO:0000259" key="12">
    <source>
        <dbReference type="Pfam" id="PF03895"/>
    </source>
</evidence>
<organism evidence="14 15">
    <name type="scientific">Paraburkholderia humisilvae</name>
    <dbReference type="NCBI Taxonomy" id="627669"/>
    <lineage>
        <taxon>Bacteria</taxon>
        <taxon>Pseudomonadati</taxon>
        <taxon>Pseudomonadota</taxon>
        <taxon>Betaproteobacteria</taxon>
        <taxon>Burkholderiales</taxon>
        <taxon>Burkholderiaceae</taxon>
        <taxon>Paraburkholderia</taxon>
    </lineage>
</organism>
<evidence type="ECO:0000256" key="10">
    <source>
        <dbReference type="ARBA" id="ARBA00023237"/>
    </source>
</evidence>
<comment type="subcellular location">
    <subcellularLocation>
        <location evidence="2">Cell outer membrane</location>
    </subcellularLocation>
    <subcellularLocation>
        <location evidence="1">Cell surface</location>
    </subcellularLocation>
</comment>
<feature type="domain" description="Trimeric autotransporter adhesin YadA-like stalk" evidence="13">
    <location>
        <begin position="58"/>
        <end position="96"/>
    </location>
</feature>
<dbReference type="Gene3D" id="3.30.1300.30">
    <property type="entry name" value="GSPII I/J protein-like"/>
    <property type="match status" value="1"/>
</dbReference>
<dbReference type="InterPro" id="IPR008635">
    <property type="entry name" value="Coiled_stalk_dom"/>
</dbReference>
<keyword evidence="7" id="KW-0732">Signal</keyword>
<dbReference type="Gene3D" id="2.150.10.10">
    <property type="entry name" value="Serralysin-like metalloprotease, C-terminal"/>
    <property type="match status" value="1"/>
</dbReference>
<gene>
    <name evidence="14" type="ORF">LMG29542_07715</name>
</gene>
<name>A0A6J5F9K5_9BURK</name>
<protein>
    <recommendedName>
        <fullName evidence="16">Trimeric autotransporter adhesin YadA-like C-terminal membrane anchor domain-containing protein</fullName>
    </recommendedName>
</protein>
<sequence>MADLKKGVTYGFVADTKGNGTDQPTVTKGSNSAAIGANSSDGGRSNVVSVGAPGAERQVTNVAAGTQATDAVNVQQLNQSVAQGVSQAVGQANNYTDQRFGQLNNRLDAVGAAAMAASSLIPNARAGSDFQMSVAAGTYGGAGALALGANYWVSNRLLLNAHVSETVGSAGARTGASVGMTYGF</sequence>